<dbReference type="PANTHER" id="PTHR36698:SF2">
    <property type="entry name" value="MCE_MLAD DOMAIN-CONTAINING PROTEIN"/>
    <property type="match status" value="1"/>
</dbReference>
<evidence type="ECO:0000256" key="2">
    <source>
        <dbReference type="SAM" id="Phobius"/>
    </source>
</evidence>
<comment type="caution">
    <text evidence="4">The sequence shown here is derived from an EMBL/GenBank/DDBJ whole genome shotgun (WGS) entry which is preliminary data.</text>
</comment>
<dbReference type="EMBL" id="LNQE01000906">
    <property type="protein sequence ID" value="KUG23435.1"/>
    <property type="molecule type" value="Genomic_DNA"/>
</dbReference>
<dbReference type="AlphaFoldDB" id="A0A0W8FRE9"/>
<dbReference type="PANTHER" id="PTHR36698">
    <property type="entry name" value="BLL5892 PROTEIN"/>
    <property type="match status" value="1"/>
</dbReference>
<evidence type="ECO:0000313" key="4">
    <source>
        <dbReference type="EMBL" id="KUG23435.1"/>
    </source>
</evidence>
<name>A0A0W8FRE9_9ZZZZ</name>
<organism evidence="4">
    <name type="scientific">hydrocarbon metagenome</name>
    <dbReference type="NCBI Taxonomy" id="938273"/>
    <lineage>
        <taxon>unclassified sequences</taxon>
        <taxon>metagenomes</taxon>
        <taxon>ecological metagenomes</taxon>
    </lineage>
</organism>
<feature type="domain" description="Mce/MlaD" evidence="3">
    <location>
        <begin position="38"/>
        <end position="113"/>
    </location>
</feature>
<dbReference type="Pfam" id="PF02470">
    <property type="entry name" value="MlaD"/>
    <property type="match status" value="1"/>
</dbReference>
<dbReference type="SUPFAM" id="SSF47170">
    <property type="entry name" value="Aspartate receptor, ligand-binding domain"/>
    <property type="match status" value="1"/>
</dbReference>
<keyword evidence="2" id="KW-0472">Membrane</keyword>
<feature type="transmembrane region" description="Helical" evidence="2">
    <location>
        <begin position="12"/>
        <end position="34"/>
    </location>
</feature>
<protein>
    <submittedName>
        <fullName evidence="4">Abc-type transport system</fullName>
    </submittedName>
</protein>
<sequence length="310" mass="34455">MSVKNSKFSIGLFLIIGTLICAAVIIWIGASGMLTRGSLYSTYFDESVQGLQVDSAIKYRGVEIGKVQSIRVAQDYRLIEVIMKIDLEALLEKRIVTTLKTAGITGIVFIELDQIKPDDLSASPKIDFESSYPVIPSRKSGIGRFLDEADTIMQNVKNIDIKGISDQLKNTSRAIEDFVKGKRINNIMNHLEATSNNLDQTMVRINRVVAEGKVDQLANETMATLSDARKLIGQAKKEMDALKLQEKANRTDALLEDINKKAKVITNELQDTSEHLRVTSENLQKLSESLTKNPSELIFSKPAPPRKAME</sequence>
<keyword evidence="1" id="KW-0175">Coiled coil</keyword>
<evidence type="ECO:0000256" key="1">
    <source>
        <dbReference type="SAM" id="Coils"/>
    </source>
</evidence>
<gene>
    <name evidence="4" type="ORF">ASZ90_006741</name>
</gene>
<keyword evidence="2" id="KW-1133">Transmembrane helix</keyword>
<dbReference type="InterPro" id="IPR035440">
    <property type="entry name" value="4HB_MCP_dom_sf"/>
</dbReference>
<dbReference type="InterPro" id="IPR003399">
    <property type="entry name" value="Mce/MlaD"/>
</dbReference>
<reference evidence="4" key="1">
    <citation type="journal article" date="2015" name="Proc. Natl. Acad. Sci. U.S.A.">
        <title>Networks of energetic and metabolic interactions define dynamics in microbial communities.</title>
        <authorList>
            <person name="Embree M."/>
            <person name="Liu J.K."/>
            <person name="Al-Bassam M.M."/>
            <person name="Zengler K."/>
        </authorList>
    </citation>
    <scope>NUCLEOTIDE SEQUENCE</scope>
</reference>
<feature type="coiled-coil region" evidence="1">
    <location>
        <begin position="225"/>
        <end position="275"/>
    </location>
</feature>
<accession>A0A0W8FRE9</accession>
<proteinExistence type="predicted"/>
<evidence type="ECO:0000259" key="3">
    <source>
        <dbReference type="Pfam" id="PF02470"/>
    </source>
</evidence>
<keyword evidence="2" id="KW-0812">Transmembrane</keyword>